<dbReference type="InterPro" id="IPR043137">
    <property type="entry name" value="GGT_ssub_C"/>
</dbReference>
<dbReference type="InterPro" id="IPR043138">
    <property type="entry name" value="GGT_lsub"/>
</dbReference>
<sequence>MHDYTRPGRAVAYAANAMCATSHPLAAKTALDIIAQGGNAVDAAVAGALVLTFCEPMMCGLGGDVFAMIRLPETGELIGLNGSGRAPAGLDAQVLRDQGFDKVPPNSVHAVMVPGAVDAFSRLIGERGNLDLVAVLAPAIRAAEEGVPVCRRSAFDWRDEWGQLQAHGRDHYLKDGAPYAEGDLFRSQAQAEALKLIAREGADAFYRGAIAEDMVDSLREAGGLHTADDFAATRATAVTPISTDYHGTTLHELPPNGQGATALLLANILARFDLAKLDPNGAQRIHIEAEATRLAYDARRRFLADPDHATLRLDHMLSLDTADRLASLIDPKRASHDLDRRAEAVHRDTVYITVVDQNRMAVSLIYSVFWAFGSGLASRRFGISLQNRGAGFNLFEGHFNELKGGKRPLHTLIPGFAERAGAYSIPFGVMGGMYQATGHAHFLSNVVDWGMDVQAAIDAPRAFADPETGLLDIEAGFEPSVMAELEAMGHKINRVPIGMGGGQAIQIDWQRGVLAGGTDFRKDGLALGF</sequence>
<dbReference type="Proteomes" id="UP001205906">
    <property type="component" value="Unassembled WGS sequence"/>
</dbReference>
<evidence type="ECO:0000313" key="2">
    <source>
        <dbReference type="Proteomes" id="UP001205906"/>
    </source>
</evidence>
<dbReference type="EMBL" id="JAMXQS010000007">
    <property type="protein sequence ID" value="MCO6051319.1"/>
    <property type="molecule type" value="Genomic_DNA"/>
</dbReference>
<proteinExistence type="predicted"/>
<dbReference type="SUPFAM" id="SSF56235">
    <property type="entry name" value="N-terminal nucleophile aminohydrolases (Ntn hydrolases)"/>
    <property type="match status" value="1"/>
</dbReference>
<dbReference type="Gene3D" id="3.60.20.40">
    <property type="match status" value="1"/>
</dbReference>
<dbReference type="Pfam" id="PF01019">
    <property type="entry name" value="G_glu_transpept"/>
    <property type="match status" value="1"/>
</dbReference>
<dbReference type="InterPro" id="IPR052896">
    <property type="entry name" value="GGT-like_enzyme"/>
</dbReference>
<evidence type="ECO:0000313" key="1">
    <source>
        <dbReference type="EMBL" id="MCO6051319.1"/>
    </source>
</evidence>
<comment type="caution">
    <text evidence="1">The sequence shown here is derived from an EMBL/GenBank/DDBJ whole genome shotgun (WGS) entry which is preliminary data.</text>
</comment>
<dbReference type="InterPro" id="IPR029055">
    <property type="entry name" value="Ntn_hydrolases_N"/>
</dbReference>
<name>A0ABT1C905_9HYPH</name>
<keyword evidence="2" id="KW-1185">Reference proteome</keyword>
<dbReference type="Gene3D" id="1.10.246.130">
    <property type="match status" value="1"/>
</dbReference>
<protein>
    <submittedName>
        <fullName evidence="1">Gamma-glutamyltransferase family protein</fullName>
    </submittedName>
</protein>
<reference evidence="1 2" key="1">
    <citation type="submission" date="2022-06" db="EMBL/GenBank/DDBJ databases">
        <title>Mesorhizobium sp. strain RP14 Genome sequencing and assembly.</title>
        <authorList>
            <person name="Kim I."/>
        </authorList>
    </citation>
    <scope>NUCLEOTIDE SEQUENCE [LARGE SCALE GENOMIC DNA]</scope>
    <source>
        <strain evidence="2">RP14(2022)</strain>
    </source>
</reference>
<gene>
    <name evidence="1" type="ORF">NGM99_16165</name>
</gene>
<dbReference type="PANTHER" id="PTHR43881:SF1">
    <property type="entry name" value="GAMMA-GLUTAMYLTRANSPEPTIDASE (AFU_ORTHOLOGUE AFUA_4G13580)"/>
    <property type="match status" value="1"/>
</dbReference>
<dbReference type="PRINTS" id="PR01210">
    <property type="entry name" value="GGTRANSPTASE"/>
</dbReference>
<dbReference type="RefSeq" id="WP_252820724.1">
    <property type="nucleotide sequence ID" value="NZ_JAMXQS010000007.1"/>
</dbReference>
<dbReference type="PANTHER" id="PTHR43881">
    <property type="entry name" value="GAMMA-GLUTAMYLTRANSPEPTIDASE (AFU_ORTHOLOGUE AFUA_4G13580)"/>
    <property type="match status" value="1"/>
</dbReference>
<organism evidence="1 2">
    <name type="scientific">Mesorhizobium liriopis</name>
    <dbReference type="NCBI Taxonomy" id="2953882"/>
    <lineage>
        <taxon>Bacteria</taxon>
        <taxon>Pseudomonadati</taxon>
        <taxon>Pseudomonadota</taxon>
        <taxon>Alphaproteobacteria</taxon>
        <taxon>Hyphomicrobiales</taxon>
        <taxon>Phyllobacteriaceae</taxon>
        <taxon>Mesorhizobium</taxon>
    </lineage>
</organism>
<accession>A0ABT1C905</accession>